<keyword evidence="3" id="KW-1185">Reference proteome</keyword>
<protein>
    <submittedName>
        <fullName evidence="2">Uncharacterized protein</fullName>
    </submittedName>
</protein>
<name>A0A927N172_9ACTN</name>
<gene>
    <name evidence="2" type="ORF">HEB94_003910</name>
</gene>
<comment type="caution">
    <text evidence="2">The sequence shown here is derived from an EMBL/GenBank/DDBJ whole genome shotgun (WGS) entry which is preliminary data.</text>
</comment>
<reference evidence="2" key="1">
    <citation type="submission" date="2020-10" db="EMBL/GenBank/DDBJ databases">
        <title>Sequencing the genomes of 1000 actinobacteria strains.</title>
        <authorList>
            <person name="Klenk H.-P."/>
        </authorList>
    </citation>
    <scope>NUCLEOTIDE SEQUENCE</scope>
    <source>
        <strain evidence="2">DSM 45354</strain>
    </source>
</reference>
<accession>A0A927N172</accession>
<evidence type="ECO:0000256" key="1">
    <source>
        <dbReference type="SAM" id="MobiDB-lite"/>
    </source>
</evidence>
<dbReference type="RefSeq" id="WP_192751067.1">
    <property type="nucleotide sequence ID" value="NZ_BAABJL010000151.1"/>
</dbReference>
<feature type="region of interest" description="Disordered" evidence="1">
    <location>
        <begin position="223"/>
        <end position="263"/>
    </location>
</feature>
<dbReference type="EMBL" id="JADBEM010000001">
    <property type="protein sequence ID" value="MBE1607062.1"/>
    <property type="molecule type" value="Genomic_DNA"/>
</dbReference>
<sequence>MDERGQAIDDLEGHGVLEGFRWAWDSASAQTVRTFDPATGHDQGWLGYNAFKVLTDRLDRVFSCGRFEMKADAFSTERGRLLREGLMPGEFEGMPRLAPGIVVREDLSRSFGWRCGVWRVLLQSFGSVGIDGILWSQKSPTKQRVAAEASPDQPQLSLWEPDAGPMAEVDDASSDTSLGVSVRTLFVAHGIDASTGDSALYLGRARCNRNGDSPWVWRVRLDHEGDDDRPDEPRTQRLDVPSPGGGADGAVSRQLPSEEDSRR</sequence>
<evidence type="ECO:0000313" key="3">
    <source>
        <dbReference type="Proteomes" id="UP000638648"/>
    </source>
</evidence>
<feature type="region of interest" description="Disordered" evidence="1">
    <location>
        <begin position="144"/>
        <end position="173"/>
    </location>
</feature>
<dbReference type="Proteomes" id="UP000638648">
    <property type="component" value="Unassembled WGS sequence"/>
</dbReference>
<evidence type="ECO:0000313" key="2">
    <source>
        <dbReference type="EMBL" id="MBE1607062.1"/>
    </source>
</evidence>
<proteinExistence type="predicted"/>
<organism evidence="2 3">
    <name type="scientific">Actinopolymorpha pittospori</name>
    <dbReference type="NCBI Taxonomy" id="648752"/>
    <lineage>
        <taxon>Bacteria</taxon>
        <taxon>Bacillati</taxon>
        <taxon>Actinomycetota</taxon>
        <taxon>Actinomycetes</taxon>
        <taxon>Propionibacteriales</taxon>
        <taxon>Actinopolymorphaceae</taxon>
        <taxon>Actinopolymorpha</taxon>
    </lineage>
</organism>
<dbReference type="AlphaFoldDB" id="A0A927N172"/>